<feature type="domain" description="Nephrocystin 3-like N-terminal" evidence="2">
    <location>
        <begin position="306"/>
        <end position="463"/>
    </location>
</feature>
<dbReference type="PANTHER" id="PTHR10039">
    <property type="entry name" value="AMELOGENIN"/>
    <property type="match status" value="1"/>
</dbReference>
<dbReference type="Gene3D" id="2.130.10.10">
    <property type="entry name" value="YVTN repeat-like/Quinoprotein amine dehydrogenase"/>
    <property type="match status" value="1"/>
</dbReference>
<gene>
    <name evidence="3" type="ORF">BKA59DRAFT_416194</name>
</gene>
<sequence>MSTELAKACKAELSNSSIPIPVAVEDRVKSRTSISKSLQRREIYRNKENLGMYRDLHDILGDLHDLVGIRIIVEYLDHLKDVSDFVTGSFNQEKKPNRFHTNRKVGHSWKPWLGAYECMIYHISSKFEEDNRLSIYNGVMFEIRVTSLPANMYNKIAHPLLYKEEAGPLSKGEEIVVDITKGLAYCYSLCLHFKRSKLSGKIDKQEDIELLRNMPSDSGELDESSINFLAGRIPKLDVAAGRTMDIPRESLRMVLDTNHDYSREIEDIGQPPINLITSREAHFDSRDVFSSPVCQPGTQISAIQYIHDWINEGEKALLWIYSHAGTEKSTLARTIARELTETGQIAAGYFFRRGVADRNDVFRVFPTIASQLTTTIPHYESNLRKSVIASKNPDIDTMRLDEQFRVLIKGPLSGRDIIPSTKVIIIDALDECNDLIDAAKIINLLNSLGSSSPLQFRLLVTSRDEYLARKAIEHQVHIPLPLATRFREDNISDITSILRLGIENLRKEARIDHTWPTEEQFEVVLQRSIDLSPLFIYAATLLRFLNNAKRTGYLEQRLDKWIEKDPGTADASQLEVMYTTVFENLDRNMDDGSSGFLMDEEKEDLRNILGTIVLATEPLTREAIASISRVAPDQTRGLLNLCRAVLEISDDDRQPVETVHRSFGDFLLRKSTRGRSRSWYHVDEVKLNDRIADGCMRVLRTLRKDICDFRDPGVSRAAINPSVIKSHICRSVQYASSWWHHLQRGNKRGASYDSLVPTLKIHFLHWLECLSILDRLPFASKAVRELCAPLMEHPSESGRLLVPLLKDARRFILKHGHTIRENPLQTYGAALLFSPVESIVRRSFWETRNPGFRVIRNLEHRWGACLKKVEDVSYISSISVSHDGQQLAMAGLTSDTKLPSIWIRSTGAGILLAQYNTDTQLLALTWSCDGNSLLAITKFGEVVRLDRAIETTNPFGFSSYATPGSYDYAAICSTGTASAVRVSRVDDFNRTVIKSEVFTWNFTQRDQRFRTWKFPESRVSSIALSSNGSLLAMSVVAWFPGGRQSTVQVIEVNTGTCIQNLTVHARSLAFSSDGRRLFIYPSDINALVLTILIFPSGACEHLRLPTNFVADAMAILPDYTTIFTTCDNSFASWDLEAFGSIVETPQQSDPRRLDDGCPTKKVAISPSGRFMISLSKDEQSLSLWRLPEATFEKSLTVDQPLASYQWSFSQPSDISNNKEAFILLGNDIAHVWFLDGIEDTHIKYPSGMKLPIGDLCLGSISEQRKEITKLGG</sequence>
<dbReference type="Gene3D" id="3.30.460.10">
    <property type="entry name" value="Beta Polymerase, domain 2"/>
    <property type="match status" value="1"/>
</dbReference>
<dbReference type="InterPro" id="IPR043519">
    <property type="entry name" value="NT_sf"/>
</dbReference>
<dbReference type="InterPro" id="IPR011044">
    <property type="entry name" value="Quino_amine_DH_bsu"/>
</dbReference>
<evidence type="ECO:0000313" key="3">
    <source>
        <dbReference type="EMBL" id="KAH7251434.1"/>
    </source>
</evidence>
<name>A0A8K0S3X8_9HYPO</name>
<organism evidence="3 4">
    <name type="scientific">Fusarium tricinctum</name>
    <dbReference type="NCBI Taxonomy" id="61284"/>
    <lineage>
        <taxon>Eukaryota</taxon>
        <taxon>Fungi</taxon>
        <taxon>Dikarya</taxon>
        <taxon>Ascomycota</taxon>
        <taxon>Pezizomycotina</taxon>
        <taxon>Sordariomycetes</taxon>
        <taxon>Hypocreomycetidae</taxon>
        <taxon>Hypocreales</taxon>
        <taxon>Nectriaceae</taxon>
        <taxon>Fusarium</taxon>
        <taxon>Fusarium tricinctum species complex</taxon>
    </lineage>
</organism>
<reference evidence="3" key="1">
    <citation type="journal article" date="2021" name="Nat. Commun.">
        <title>Genetic determinants of endophytism in the Arabidopsis root mycobiome.</title>
        <authorList>
            <person name="Mesny F."/>
            <person name="Miyauchi S."/>
            <person name="Thiergart T."/>
            <person name="Pickel B."/>
            <person name="Atanasova L."/>
            <person name="Karlsson M."/>
            <person name="Huettel B."/>
            <person name="Barry K.W."/>
            <person name="Haridas S."/>
            <person name="Chen C."/>
            <person name="Bauer D."/>
            <person name="Andreopoulos W."/>
            <person name="Pangilinan J."/>
            <person name="LaButti K."/>
            <person name="Riley R."/>
            <person name="Lipzen A."/>
            <person name="Clum A."/>
            <person name="Drula E."/>
            <person name="Henrissat B."/>
            <person name="Kohler A."/>
            <person name="Grigoriev I.V."/>
            <person name="Martin F.M."/>
            <person name="Hacquard S."/>
        </authorList>
    </citation>
    <scope>NUCLEOTIDE SEQUENCE</scope>
    <source>
        <strain evidence="3">MPI-SDFR-AT-0068</strain>
    </source>
</reference>
<evidence type="ECO:0000259" key="2">
    <source>
        <dbReference type="Pfam" id="PF24883"/>
    </source>
</evidence>
<keyword evidence="1" id="KW-0677">Repeat</keyword>
<dbReference type="AlphaFoldDB" id="A0A8K0S3X8"/>
<dbReference type="SUPFAM" id="SSF81301">
    <property type="entry name" value="Nucleotidyltransferase"/>
    <property type="match status" value="1"/>
</dbReference>
<dbReference type="InterPro" id="IPR027417">
    <property type="entry name" value="P-loop_NTPase"/>
</dbReference>
<dbReference type="EMBL" id="JAGPXF010000003">
    <property type="protein sequence ID" value="KAH7251434.1"/>
    <property type="molecule type" value="Genomic_DNA"/>
</dbReference>
<dbReference type="InterPro" id="IPR015943">
    <property type="entry name" value="WD40/YVTN_repeat-like_dom_sf"/>
</dbReference>
<protein>
    <recommendedName>
        <fullName evidence="2">Nephrocystin 3-like N-terminal domain-containing protein</fullName>
    </recommendedName>
</protein>
<dbReference type="SUPFAM" id="SSF50969">
    <property type="entry name" value="YVTN repeat-like/Quinoprotein amine dehydrogenase"/>
    <property type="match status" value="1"/>
</dbReference>
<dbReference type="Gene3D" id="3.40.50.300">
    <property type="entry name" value="P-loop containing nucleotide triphosphate hydrolases"/>
    <property type="match status" value="1"/>
</dbReference>
<evidence type="ECO:0000256" key="1">
    <source>
        <dbReference type="ARBA" id="ARBA00022737"/>
    </source>
</evidence>
<keyword evidence="4" id="KW-1185">Reference proteome</keyword>
<dbReference type="InterPro" id="IPR056884">
    <property type="entry name" value="NPHP3-like_N"/>
</dbReference>
<dbReference type="Proteomes" id="UP000813427">
    <property type="component" value="Unassembled WGS sequence"/>
</dbReference>
<dbReference type="SUPFAM" id="SSF52540">
    <property type="entry name" value="P-loop containing nucleoside triphosphate hydrolases"/>
    <property type="match status" value="1"/>
</dbReference>
<evidence type="ECO:0000313" key="4">
    <source>
        <dbReference type="Proteomes" id="UP000813427"/>
    </source>
</evidence>
<accession>A0A8K0S3X8</accession>
<comment type="caution">
    <text evidence="3">The sequence shown here is derived from an EMBL/GenBank/DDBJ whole genome shotgun (WGS) entry which is preliminary data.</text>
</comment>
<dbReference type="Pfam" id="PF24883">
    <property type="entry name" value="NPHP3_N"/>
    <property type="match status" value="1"/>
</dbReference>
<proteinExistence type="predicted"/>
<dbReference type="OrthoDB" id="538223at2759"/>